<dbReference type="Pfam" id="PF03351">
    <property type="entry name" value="DOMON"/>
    <property type="match status" value="1"/>
</dbReference>
<name>A0A813YNZ4_9BILA</name>
<dbReference type="PANTHER" id="PTHR10157:SF23">
    <property type="entry name" value="MOXD1 HOMOLOG 1"/>
    <property type="match status" value="1"/>
</dbReference>
<dbReference type="EMBL" id="CAJNOO010000277">
    <property type="protein sequence ID" value="CAF0887199.1"/>
    <property type="molecule type" value="Genomic_DNA"/>
</dbReference>
<comment type="caution">
    <text evidence="3">The sequence shown here is derived from an EMBL/GenBank/DDBJ whole genome shotgun (WGS) entry which is preliminary data.</text>
</comment>
<dbReference type="Proteomes" id="UP000663882">
    <property type="component" value="Unassembled WGS sequence"/>
</dbReference>
<dbReference type="InterPro" id="IPR005018">
    <property type="entry name" value="DOMON_domain"/>
</dbReference>
<dbReference type="PROSITE" id="PS50836">
    <property type="entry name" value="DOMON"/>
    <property type="match status" value="1"/>
</dbReference>
<evidence type="ECO:0000313" key="3">
    <source>
        <dbReference type="EMBL" id="CAF0887199.1"/>
    </source>
</evidence>
<evidence type="ECO:0000259" key="2">
    <source>
        <dbReference type="PROSITE" id="PS50836"/>
    </source>
</evidence>
<sequence>MYLVYSFYTILFLYWTVNKAQCLSSPIQPFSEYESAIELEPNMIDLHWTANEEEIVFELHMKTLGWIALGLRGGMRGADIGVGWISDGKIHFEDRFATGFITPIIDNTTTDWFALNGKEENGWTAIQFKRKVDTCDPMDVAIKFGTNTLIYAYGLEDPNPNINYHETRRGSRILPLINYSNPPPESKFGSLEKYEFRFDNTNYFETKNVRFCSIFNALSNYIFEN</sequence>
<dbReference type="GO" id="GO:0005615">
    <property type="term" value="C:extracellular space"/>
    <property type="evidence" value="ECO:0007669"/>
    <property type="project" value="TreeGrafter"/>
</dbReference>
<dbReference type="CDD" id="cd09631">
    <property type="entry name" value="DOMON_DOH"/>
    <property type="match status" value="1"/>
</dbReference>
<dbReference type="SMART" id="SM00664">
    <property type="entry name" value="DoH"/>
    <property type="match status" value="1"/>
</dbReference>
<dbReference type="InterPro" id="IPR000945">
    <property type="entry name" value="DBH-like"/>
</dbReference>
<feature type="chain" id="PRO_5033031983" description="DOMON domain-containing protein" evidence="1">
    <location>
        <begin position="23"/>
        <end position="225"/>
    </location>
</feature>
<dbReference type="AlphaFoldDB" id="A0A813YNZ4"/>
<keyword evidence="1" id="KW-0732">Signal</keyword>
<evidence type="ECO:0000313" key="4">
    <source>
        <dbReference type="Proteomes" id="UP000663882"/>
    </source>
</evidence>
<dbReference type="OrthoDB" id="10003276at2759"/>
<dbReference type="GO" id="GO:0042420">
    <property type="term" value="P:dopamine catabolic process"/>
    <property type="evidence" value="ECO:0007669"/>
    <property type="project" value="TreeGrafter"/>
</dbReference>
<evidence type="ECO:0000256" key="1">
    <source>
        <dbReference type="SAM" id="SignalP"/>
    </source>
</evidence>
<feature type="domain" description="DOMON" evidence="2">
    <location>
        <begin position="42"/>
        <end position="154"/>
    </location>
</feature>
<organism evidence="3 4">
    <name type="scientific">Rotaria sordida</name>
    <dbReference type="NCBI Taxonomy" id="392033"/>
    <lineage>
        <taxon>Eukaryota</taxon>
        <taxon>Metazoa</taxon>
        <taxon>Spiralia</taxon>
        <taxon>Gnathifera</taxon>
        <taxon>Rotifera</taxon>
        <taxon>Eurotatoria</taxon>
        <taxon>Bdelloidea</taxon>
        <taxon>Philodinida</taxon>
        <taxon>Philodinidae</taxon>
        <taxon>Rotaria</taxon>
    </lineage>
</organism>
<dbReference type="Gene3D" id="2.60.40.1210">
    <property type="entry name" value="Cellobiose dehydrogenase, cytochrome domain"/>
    <property type="match status" value="1"/>
</dbReference>
<reference evidence="3" key="1">
    <citation type="submission" date="2021-02" db="EMBL/GenBank/DDBJ databases">
        <authorList>
            <person name="Nowell W R."/>
        </authorList>
    </citation>
    <scope>NUCLEOTIDE SEQUENCE</scope>
</reference>
<dbReference type="InterPro" id="IPR045266">
    <property type="entry name" value="DOH_DOMON"/>
</dbReference>
<accession>A0A813YNZ4</accession>
<dbReference type="GO" id="GO:0042421">
    <property type="term" value="P:norepinephrine biosynthetic process"/>
    <property type="evidence" value="ECO:0007669"/>
    <property type="project" value="TreeGrafter"/>
</dbReference>
<dbReference type="GO" id="GO:0006589">
    <property type="term" value="P:octopamine biosynthetic process"/>
    <property type="evidence" value="ECO:0007669"/>
    <property type="project" value="TreeGrafter"/>
</dbReference>
<dbReference type="PANTHER" id="PTHR10157">
    <property type="entry name" value="DOPAMINE BETA HYDROXYLASE RELATED"/>
    <property type="match status" value="1"/>
</dbReference>
<proteinExistence type="predicted"/>
<dbReference type="SUPFAM" id="SSF49344">
    <property type="entry name" value="CBD9-like"/>
    <property type="match status" value="1"/>
</dbReference>
<feature type="signal peptide" evidence="1">
    <location>
        <begin position="1"/>
        <end position="22"/>
    </location>
</feature>
<dbReference type="GO" id="GO:0004500">
    <property type="term" value="F:dopamine beta-monooxygenase activity"/>
    <property type="evidence" value="ECO:0007669"/>
    <property type="project" value="InterPro"/>
</dbReference>
<gene>
    <name evidence="3" type="ORF">RFH988_LOCUS8288</name>
</gene>
<protein>
    <recommendedName>
        <fullName evidence="2">DOMON domain-containing protein</fullName>
    </recommendedName>
</protein>
<dbReference type="GO" id="GO:0030667">
    <property type="term" value="C:secretory granule membrane"/>
    <property type="evidence" value="ECO:0007669"/>
    <property type="project" value="TreeGrafter"/>
</dbReference>